<gene>
    <name evidence="13" type="ORF">CONLIGDRAFT_716474</name>
</gene>
<dbReference type="GO" id="GO:0005634">
    <property type="term" value="C:nucleus"/>
    <property type="evidence" value="ECO:0007669"/>
    <property type="project" value="UniProtKB-SubCell"/>
</dbReference>
<comment type="catalytic activity">
    <reaction evidence="11">
        <text>N-terminal L-seryl-[histone H4] + acetyl-CoA = N-terminal N(alpha)-acetyl-L-seryl-[histone H4] + CoA + H(+)</text>
        <dbReference type="Rhea" id="RHEA:50596"/>
        <dbReference type="Rhea" id="RHEA-COMP:12740"/>
        <dbReference type="Rhea" id="RHEA-COMP:12743"/>
        <dbReference type="ChEBI" id="CHEBI:15378"/>
        <dbReference type="ChEBI" id="CHEBI:57287"/>
        <dbReference type="ChEBI" id="CHEBI:57288"/>
        <dbReference type="ChEBI" id="CHEBI:64738"/>
        <dbReference type="ChEBI" id="CHEBI:83690"/>
        <dbReference type="EC" id="2.3.1.257"/>
    </reaction>
</comment>
<evidence type="ECO:0000256" key="8">
    <source>
        <dbReference type="ARBA" id="ARBA00023242"/>
    </source>
</evidence>
<evidence type="ECO:0000256" key="1">
    <source>
        <dbReference type="ARBA" id="ARBA00004123"/>
    </source>
</evidence>
<keyword evidence="6" id="KW-0963">Cytoplasm</keyword>
<dbReference type="InterPro" id="IPR000182">
    <property type="entry name" value="GNAT_dom"/>
</dbReference>
<dbReference type="InterPro" id="IPR016181">
    <property type="entry name" value="Acyl_CoA_acyltransferase"/>
</dbReference>
<keyword evidence="7 13" id="KW-0808">Transferase</keyword>
<keyword evidence="14" id="KW-1185">Reference proteome</keyword>
<dbReference type="GO" id="GO:0010485">
    <property type="term" value="F:histone H4 acetyltransferase activity"/>
    <property type="evidence" value="ECO:0007669"/>
    <property type="project" value="InterPro"/>
</dbReference>
<dbReference type="GO" id="GO:1990189">
    <property type="term" value="F:protein N-terminal-serine acetyltransferase activity"/>
    <property type="evidence" value="ECO:0007669"/>
    <property type="project" value="UniProtKB-EC"/>
</dbReference>
<dbReference type="Proteomes" id="UP000182658">
    <property type="component" value="Unassembled WGS sequence"/>
</dbReference>
<evidence type="ECO:0000313" key="13">
    <source>
        <dbReference type="EMBL" id="OIW28106.1"/>
    </source>
</evidence>
<protein>
    <recommendedName>
        <fullName evidence="5">N-alpha-acetyltransferase 40</fullName>
        <ecNumber evidence="4">2.3.1.257</ecNumber>
    </recommendedName>
</protein>
<dbReference type="GO" id="GO:0043998">
    <property type="term" value="F:histone H2A acetyltransferase activity"/>
    <property type="evidence" value="ECO:0007669"/>
    <property type="project" value="InterPro"/>
</dbReference>
<sequence>MGPKRRRASVDPLEIANAKTDQIFVDDYLTSTAVEATPWTTTWLHPRTGQKYSLNLQRAGNLSDEDLKACFDLIAETSKGDYEASRGGWHPKKKLTEMRSPDLRYILVKDENGCLAGFTSLMPTWEEGQPVVYCYEIHLKPHLQRTGLGRLLMGFLCTVAKNIPPVDKVMLTCFLSNERGLDFYGKLGFQKDEISPVPRKLRFGKTFTPDYAILSKPISRPMLPPAVGEESGSIT</sequence>
<dbReference type="EMBL" id="KV875099">
    <property type="protein sequence ID" value="OIW28106.1"/>
    <property type="molecule type" value="Genomic_DNA"/>
</dbReference>
<comment type="subcellular location">
    <subcellularLocation>
        <location evidence="2">Cytoplasm</location>
    </subcellularLocation>
    <subcellularLocation>
        <location evidence="1">Nucleus</location>
    </subcellularLocation>
</comment>
<dbReference type="PANTHER" id="PTHR20531">
    <property type="entry name" value="N-ALPHA-ACETYLTRANSFERASE 40"/>
    <property type="match status" value="1"/>
</dbReference>
<evidence type="ECO:0000313" key="14">
    <source>
        <dbReference type="Proteomes" id="UP000182658"/>
    </source>
</evidence>
<keyword evidence="8" id="KW-0539">Nucleus</keyword>
<proteinExistence type="inferred from homology"/>
<dbReference type="STRING" id="1408157.A0A1J7JKB7"/>
<evidence type="ECO:0000256" key="10">
    <source>
        <dbReference type="ARBA" id="ARBA00047821"/>
    </source>
</evidence>
<accession>A0A1J7JKB7</accession>
<evidence type="ECO:0000259" key="12">
    <source>
        <dbReference type="PROSITE" id="PS51186"/>
    </source>
</evidence>
<dbReference type="PANTHER" id="PTHR20531:SF1">
    <property type="entry name" value="N-ALPHA-ACETYLTRANSFERASE 40"/>
    <property type="match status" value="1"/>
</dbReference>
<evidence type="ECO:0000256" key="4">
    <source>
        <dbReference type="ARBA" id="ARBA00012950"/>
    </source>
</evidence>
<dbReference type="FunCoup" id="A0A1J7JKB7">
    <property type="interactions" value="96"/>
</dbReference>
<dbReference type="OrthoDB" id="424551at2759"/>
<dbReference type="AlphaFoldDB" id="A0A1J7JKB7"/>
<evidence type="ECO:0000256" key="7">
    <source>
        <dbReference type="ARBA" id="ARBA00022679"/>
    </source>
</evidence>
<evidence type="ECO:0000256" key="2">
    <source>
        <dbReference type="ARBA" id="ARBA00004496"/>
    </source>
</evidence>
<keyword evidence="9 13" id="KW-0012">Acyltransferase</keyword>
<name>A0A1J7JKB7_9PEZI</name>
<evidence type="ECO:0000256" key="9">
    <source>
        <dbReference type="ARBA" id="ARBA00023315"/>
    </source>
</evidence>
<dbReference type="Gene3D" id="3.40.630.30">
    <property type="match status" value="1"/>
</dbReference>
<comment type="catalytic activity">
    <reaction evidence="10">
        <text>N-terminal L-seryl-[histone H2A] + acetyl-CoA = N-terminal N(alpha)-acetyl-L-seryl-[histone H2A] + CoA + H(+)</text>
        <dbReference type="Rhea" id="RHEA:50600"/>
        <dbReference type="Rhea" id="RHEA-COMP:12742"/>
        <dbReference type="Rhea" id="RHEA-COMP:12744"/>
        <dbReference type="ChEBI" id="CHEBI:15378"/>
        <dbReference type="ChEBI" id="CHEBI:57287"/>
        <dbReference type="ChEBI" id="CHEBI:57288"/>
        <dbReference type="ChEBI" id="CHEBI:64738"/>
        <dbReference type="ChEBI" id="CHEBI:83690"/>
        <dbReference type="EC" id="2.3.1.257"/>
    </reaction>
</comment>
<feature type="domain" description="N-acetyltransferase" evidence="12">
    <location>
        <begin position="57"/>
        <end position="208"/>
    </location>
</feature>
<evidence type="ECO:0000256" key="3">
    <source>
        <dbReference type="ARBA" id="ARBA00008870"/>
    </source>
</evidence>
<dbReference type="Pfam" id="PF00583">
    <property type="entry name" value="Acetyltransf_1"/>
    <property type="match status" value="1"/>
</dbReference>
<dbReference type="EC" id="2.3.1.257" evidence="4"/>
<evidence type="ECO:0000256" key="6">
    <source>
        <dbReference type="ARBA" id="ARBA00022490"/>
    </source>
</evidence>
<reference evidence="13 14" key="1">
    <citation type="submission" date="2016-10" db="EMBL/GenBank/DDBJ databases">
        <title>Draft genome sequence of Coniochaeta ligniaria NRRL30616, a lignocellulolytic fungus for bioabatement of inhibitors in plant biomass hydrolysates.</title>
        <authorList>
            <consortium name="DOE Joint Genome Institute"/>
            <person name="Jimenez D.J."/>
            <person name="Hector R.E."/>
            <person name="Riley R."/>
            <person name="Sun H."/>
            <person name="Grigoriev I.V."/>
            <person name="Van Elsas J.D."/>
            <person name="Nichols N.N."/>
        </authorList>
    </citation>
    <scope>NUCLEOTIDE SEQUENCE [LARGE SCALE GENOMIC DNA]</scope>
    <source>
        <strain evidence="13 14">NRRL 30616</strain>
    </source>
</reference>
<dbReference type="PROSITE" id="PS51186">
    <property type="entry name" value="GNAT"/>
    <property type="match status" value="1"/>
</dbReference>
<evidence type="ECO:0000256" key="11">
    <source>
        <dbReference type="ARBA" id="ARBA00049524"/>
    </source>
</evidence>
<dbReference type="GO" id="GO:0005737">
    <property type="term" value="C:cytoplasm"/>
    <property type="evidence" value="ECO:0007669"/>
    <property type="project" value="UniProtKB-SubCell"/>
</dbReference>
<dbReference type="InParanoid" id="A0A1J7JKB7"/>
<comment type="similarity">
    <text evidence="3">Belongs to the acetyltransferase family. NAA40 subfamily.</text>
</comment>
<organism evidence="13 14">
    <name type="scientific">Coniochaeta ligniaria NRRL 30616</name>
    <dbReference type="NCBI Taxonomy" id="1408157"/>
    <lineage>
        <taxon>Eukaryota</taxon>
        <taxon>Fungi</taxon>
        <taxon>Dikarya</taxon>
        <taxon>Ascomycota</taxon>
        <taxon>Pezizomycotina</taxon>
        <taxon>Sordariomycetes</taxon>
        <taxon>Sordariomycetidae</taxon>
        <taxon>Coniochaetales</taxon>
        <taxon>Coniochaetaceae</taxon>
        <taxon>Coniochaeta</taxon>
    </lineage>
</organism>
<dbReference type="CDD" id="cd04301">
    <property type="entry name" value="NAT_SF"/>
    <property type="match status" value="1"/>
</dbReference>
<dbReference type="SUPFAM" id="SSF55729">
    <property type="entry name" value="Acyl-CoA N-acyltransferases (Nat)"/>
    <property type="match status" value="1"/>
</dbReference>
<evidence type="ECO:0000256" key="5">
    <source>
        <dbReference type="ARBA" id="ARBA00015043"/>
    </source>
</evidence>
<dbReference type="InterPro" id="IPR039949">
    <property type="entry name" value="NAA40"/>
</dbReference>